<dbReference type="PANTHER" id="PTHR31717">
    <property type="entry name" value="ZINC FINGER PROTEIN CONSTANS-LIKE 10"/>
    <property type="match status" value="1"/>
</dbReference>
<dbReference type="GO" id="GO:0006355">
    <property type="term" value="P:regulation of DNA-templated transcription"/>
    <property type="evidence" value="ECO:0007669"/>
    <property type="project" value="UniProtKB-ARBA"/>
</dbReference>
<proteinExistence type="inferred from homology"/>
<evidence type="ECO:0000256" key="8">
    <source>
        <dbReference type="PROSITE-ProRule" id="PRU00024"/>
    </source>
</evidence>
<evidence type="ECO:0000256" key="9">
    <source>
        <dbReference type="PROSITE-ProRule" id="PRU00357"/>
    </source>
</evidence>
<comment type="similarity">
    <text evidence="2">Belongs to the CONSTANS family.</text>
</comment>
<evidence type="ECO:0000256" key="4">
    <source>
        <dbReference type="ARBA" id="ARBA00022737"/>
    </source>
</evidence>
<dbReference type="PROSITE" id="PS50119">
    <property type="entry name" value="ZF_BBOX"/>
    <property type="match status" value="1"/>
</dbReference>
<evidence type="ECO:0000256" key="3">
    <source>
        <dbReference type="ARBA" id="ARBA00022723"/>
    </source>
</evidence>
<evidence type="ECO:0000259" key="11">
    <source>
        <dbReference type="PROSITE" id="PS51017"/>
    </source>
</evidence>
<dbReference type="PANTHER" id="PTHR31717:SF46">
    <property type="entry name" value="CCT MOTIF FAMILY PROTEIN-RELATED"/>
    <property type="match status" value="1"/>
</dbReference>
<protein>
    <submittedName>
        <fullName evidence="12">Uncharacterized protein</fullName>
    </submittedName>
</protein>
<reference evidence="12 13" key="1">
    <citation type="journal article" date="2020" name="bioRxiv">
        <title>Sequence and annotation of 42 cannabis genomes reveals extensive copy number variation in cannabinoid synthesis and pathogen resistance genes.</title>
        <authorList>
            <person name="Mckernan K.J."/>
            <person name="Helbert Y."/>
            <person name="Kane L.T."/>
            <person name="Ebling H."/>
            <person name="Zhang L."/>
            <person name="Liu B."/>
            <person name="Eaton Z."/>
            <person name="Mclaughlin S."/>
            <person name="Kingan S."/>
            <person name="Baybayan P."/>
            <person name="Concepcion G."/>
            <person name="Jordan M."/>
            <person name="Riva A."/>
            <person name="Barbazuk W."/>
            <person name="Harkins T."/>
        </authorList>
    </citation>
    <scope>NUCLEOTIDE SEQUENCE [LARGE SCALE GENOMIC DNA]</scope>
    <source>
        <strain evidence="13">cv. Jamaican Lion 4</strain>
        <tissue evidence="12">Leaf</tissue>
    </source>
</reference>
<comment type="subcellular location">
    <subcellularLocation>
        <location evidence="1 9">Nucleus</location>
    </subcellularLocation>
</comment>
<dbReference type="InterPro" id="IPR000315">
    <property type="entry name" value="Znf_B-box"/>
</dbReference>
<dbReference type="Pfam" id="PF06203">
    <property type="entry name" value="CCT"/>
    <property type="match status" value="1"/>
</dbReference>
<keyword evidence="4" id="KW-0677">Repeat</keyword>
<dbReference type="InterPro" id="IPR010402">
    <property type="entry name" value="CCT_domain"/>
</dbReference>
<evidence type="ECO:0000256" key="6">
    <source>
        <dbReference type="ARBA" id="ARBA00022833"/>
    </source>
</evidence>
<evidence type="ECO:0000313" key="12">
    <source>
        <dbReference type="EMBL" id="KAF4394415.1"/>
    </source>
</evidence>
<organism evidence="12 13">
    <name type="scientific">Cannabis sativa</name>
    <name type="common">Hemp</name>
    <name type="synonym">Marijuana</name>
    <dbReference type="NCBI Taxonomy" id="3483"/>
    <lineage>
        <taxon>Eukaryota</taxon>
        <taxon>Viridiplantae</taxon>
        <taxon>Streptophyta</taxon>
        <taxon>Embryophyta</taxon>
        <taxon>Tracheophyta</taxon>
        <taxon>Spermatophyta</taxon>
        <taxon>Magnoliopsida</taxon>
        <taxon>eudicotyledons</taxon>
        <taxon>Gunneridae</taxon>
        <taxon>Pentapetalae</taxon>
        <taxon>rosids</taxon>
        <taxon>fabids</taxon>
        <taxon>Rosales</taxon>
        <taxon>Cannabaceae</taxon>
        <taxon>Cannabis</taxon>
    </lineage>
</organism>
<evidence type="ECO:0000256" key="7">
    <source>
        <dbReference type="ARBA" id="ARBA00023242"/>
    </source>
</evidence>
<evidence type="ECO:0000313" key="13">
    <source>
        <dbReference type="Proteomes" id="UP000583929"/>
    </source>
</evidence>
<feature type="domain" description="CCT" evidence="11">
    <location>
        <begin position="340"/>
        <end position="382"/>
    </location>
</feature>
<dbReference type="EMBL" id="JAATIQ010000045">
    <property type="protein sequence ID" value="KAF4394415.1"/>
    <property type="molecule type" value="Genomic_DNA"/>
</dbReference>
<dbReference type="Proteomes" id="UP000583929">
    <property type="component" value="Unassembled WGS sequence"/>
</dbReference>
<evidence type="ECO:0000259" key="10">
    <source>
        <dbReference type="PROSITE" id="PS50119"/>
    </source>
</evidence>
<name>A0A7J6HH51_CANSA</name>
<keyword evidence="7 9" id="KW-0539">Nucleus</keyword>
<dbReference type="AlphaFoldDB" id="A0A7J6HH51"/>
<sequence>MEPLCDFCEVVRAVIYCKSDLARLCLQCDVCVHSANLLSRRHERSLLCDNCNRQAAMVRCVDEKMSLCESCDWSYGGGSCSATGHRHRQPMYSYTGCPSLAEFSNIFESFLNEPCLDANHGWGSNVIEPNKDQAIKSSSSSIAIQNVDCMPYFQDQLPFFGDDSVLSKDHSKLKDQNINIPDGNDLFISLNMDAMNFGSNNNEIFNSSQACMNRYPFESGGLDSTILMDKNLSATESNGHTESAMEASSSGQQQDCMAFQASQVCGTANVMQPTMDGGSNCLLLNPTFTSGQVHSSGAISLSNITGESSATDYQDCGMSPVFLTGESWESSLEVSCPQARDKAKMRYNEKKKNRTFGKQIRYASRKARADTRKRVKGRFVKAGEEYDYDPLMTSSGDF</sequence>
<dbReference type="SMART" id="SM00336">
    <property type="entry name" value="BBOX"/>
    <property type="match status" value="1"/>
</dbReference>
<evidence type="ECO:0000256" key="2">
    <source>
        <dbReference type="ARBA" id="ARBA00010024"/>
    </source>
</evidence>
<evidence type="ECO:0000256" key="1">
    <source>
        <dbReference type="ARBA" id="ARBA00004123"/>
    </source>
</evidence>
<dbReference type="GO" id="GO:0008270">
    <property type="term" value="F:zinc ion binding"/>
    <property type="evidence" value="ECO:0007669"/>
    <property type="project" value="UniProtKB-KW"/>
</dbReference>
<dbReference type="CDD" id="cd19821">
    <property type="entry name" value="Bbox1_BBX-like"/>
    <property type="match status" value="1"/>
</dbReference>
<keyword evidence="6" id="KW-0862">Zinc</keyword>
<keyword evidence="5 8" id="KW-0863">Zinc-finger</keyword>
<dbReference type="GO" id="GO:0005634">
    <property type="term" value="C:nucleus"/>
    <property type="evidence" value="ECO:0007669"/>
    <property type="project" value="UniProtKB-SubCell"/>
</dbReference>
<keyword evidence="3" id="KW-0479">Metal-binding</keyword>
<accession>A0A7J6HH51</accession>
<gene>
    <name evidence="12" type="ORF">G4B88_018565</name>
</gene>
<dbReference type="InterPro" id="IPR049808">
    <property type="entry name" value="CONSTANS-like_Bbox1"/>
</dbReference>
<feature type="domain" description="B box-type" evidence="10">
    <location>
        <begin position="1"/>
        <end position="47"/>
    </location>
</feature>
<evidence type="ECO:0000256" key="5">
    <source>
        <dbReference type="ARBA" id="ARBA00022771"/>
    </source>
</evidence>
<comment type="caution">
    <text evidence="12">The sequence shown here is derived from an EMBL/GenBank/DDBJ whole genome shotgun (WGS) entry which is preliminary data.</text>
</comment>
<dbReference type="PROSITE" id="PS51017">
    <property type="entry name" value="CCT"/>
    <property type="match status" value="1"/>
</dbReference>
<keyword evidence="13" id="KW-1185">Reference proteome</keyword>